<reference evidence="8" key="1">
    <citation type="submission" date="2023-08" db="EMBL/GenBank/DDBJ databases">
        <authorList>
            <person name="Audoor S."/>
            <person name="Bilcke G."/>
        </authorList>
    </citation>
    <scope>NUCLEOTIDE SEQUENCE</scope>
</reference>
<name>A0AAD2CDW3_9STRA</name>
<evidence type="ECO:0000256" key="2">
    <source>
        <dbReference type="ARBA" id="ARBA00022692"/>
    </source>
</evidence>
<feature type="transmembrane region" description="Helical" evidence="6">
    <location>
        <begin position="457"/>
        <end position="475"/>
    </location>
</feature>
<comment type="subcellular location">
    <subcellularLocation>
        <location evidence="1">Membrane</location>
        <topology evidence="1">Multi-pass membrane protein</topology>
    </subcellularLocation>
</comment>
<feature type="region of interest" description="Disordered" evidence="5">
    <location>
        <begin position="40"/>
        <end position="187"/>
    </location>
</feature>
<comment type="caution">
    <text evidence="8">The sequence shown here is derived from an EMBL/GenBank/DDBJ whole genome shotgun (WGS) entry which is preliminary data.</text>
</comment>
<evidence type="ECO:0000256" key="7">
    <source>
        <dbReference type="SAM" id="SignalP"/>
    </source>
</evidence>
<feature type="compositionally biased region" description="Low complexity" evidence="5">
    <location>
        <begin position="47"/>
        <end position="56"/>
    </location>
</feature>
<dbReference type="InterPro" id="IPR007271">
    <property type="entry name" value="Nuc_sug_transpt"/>
</dbReference>
<proteinExistence type="predicted"/>
<feature type="signal peptide" evidence="7">
    <location>
        <begin position="1"/>
        <end position="35"/>
    </location>
</feature>
<dbReference type="EMBL" id="CAKOGP040000147">
    <property type="protein sequence ID" value="CAJ1931371.1"/>
    <property type="molecule type" value="Genomic_DNA"/>
</dbReference>
<sequence>MAQPTPHCHYKRNSAMLAAVAMLAALNTQMASVNAISPLPSADASISRPNPSSRPNNKTDRPFDGPLAPGLQVSGGSRLKRAKNKIKKAARNMRAELRLRSAATTGTSEASSPTEPLQQQQSQQQSQQQQSQHSQQSQPQQQQQTEVTPTFSNVPEPVWISIHPPRPPTTAAETTKASSSPTMQSSDGGISKKAILFMSLLAIQFGIQPVLVKRFAPRGICKSSVVMTQELVKGVIALFAFYGSTSPKMRSFEISRLTLRSWLTMAGIPAAIYTVQNLASLLAYQNLEALTFNVLNQTKTLSAALCCFLVMGKRQSKVQALSLILLLVSALVIEGVVSFGNIVSLLGNGVATIMPKGRRFTHGVLPCLFASFLSGLAGALTQKNLQGVTKKKVPSSVIESTTTVTTTVTKATPINPYLFSMELTVASVLVLTTSLFFSQDGKQIGQHGFFHLWTPKTMIPILTNSFGGILVGLVTKHAGSVQKGFALIFGILLSGFLQAGSHGISSAQIVGGLLAATSLWMHSCSRSLSSTMPKLFLANKEQS</sequence>
<dbReference type="Proteomes" id="UP001295423">
    <property type="component" value="Unassembled WGS sequence"/>
</dbReference>
<evidence type="ECO:0000256" key="4">
    <source>
        <dbReference type="ARBA" id="ARBA00023136"/>
    </source>
</evidence>
<dbReference type="Pfam" id="PF04142">
    <property type="entry name" value="Nuc_sug_transp"/>
    <property type="match status" value="2"/>
</dbReference>
<keyword evidence="7" id="KW-0732">Signal</keyword>
<dbReference type="GO" id="GO:0000139">
    <property type="term" value="C:Golgi membrane"/>
    <property type="evidence" value="ECO:0007669"/>
    <property type="project" value="InterPro"/>
</dbReference>
<dbReference type="AlphaFoldDB" id="A0AAD2CDW3"/>
<dbReference type="PANTHER" id="PTHR10231">
    <property type="entry name" value="NUCLEOTIDE-SUGAR TRANSMEMBRANE TRANSPORTER"/>
    <property type="match status" value="1"/>
</dbReference>
<keyword evidence="3 6" id="KW-1133">Transmembrane helix</keyword>
<feature type="compositionally biased region" description="Low complexity" evidence="5">
    <location>
        <begin position="169"/>
        <end position="182"/>
    </location>
</feature>
<feature type="transmembrane region" description="Helical" evidence="6">
    <location>
        <begin position="484"/>
        <end position="501"/>
    </location>
</feature>
<evidence type="ECO:0000256" key="1">
    <source>
        <dbReference type="ARBA" id="ARBA00004141"/>
    </source>
</evidence>
<evidence type="ECO:0000256" key="6">
    <source>
        <dbReference type="SAM" id="Phobius"/>
    </source>
</evidence>
<organism evidence="8 9">
    <name type="scientific">Cylindrotheca closterium</name>
    <dbReference type="NCBI Taxonomy" id="2856"/>
    <lineage>
        <taxon>Eukaryota</taxon>
        <taxon>Sar</taxon>
        <taxon>Stramenopiles</taxon>
        <taxon>Ochrophyta</taxon>
        <taxon>Bacillariophyta</taxon>
        <taxon>Bacillariophyceae</taxon>
        <taxon>Bacillariophycidae</taxon>
        <taxon>Bacillariales</taxon>
        <taxon>Bacillariaceae</taxon>
        <taxon>Cylindrotheca</taxon>
    </lineage>
</organism>
<feature type="compositionally biased region" description="Basic residues" evidence="5">
    <location>
        <begin position="78"/>
        <end position="91"/>
    </location>
</feature>
<feature type="transmembrane region" description="Helical" evidence="6">
    <location>
        <begin position="363"/>
        <end position="381"/>
    </location>
</feature>
<feature type="chain" id="PRO_5042200548" description="Sugar phosphate transporter domain-containing protein" evidence="7">
    <location>
        <begin position="36"/>
        <end position="543"/>
    </location>
</feature>
<protein>
    <recommendedName>
        <fullName evidence="10">Sugar phosphate transporter domain-containing protein</fullName>
    </recommendedName>
</protein>
<gene>
    <name evidence="8" type="ORF">CYCCA115_LOCUS2360</name>
</gene>
<keyword evidence="9" id="KW-1185">Reference proteome</keyword>
<keyword evidence="4 6" id="KW-0472">Membrane</keyword>
<dbReference type="GO" id="GO:0015165">
    <property type="term" value="F:pyrimidine nucleotide-sugar transmembrane transporter activity"/>
    <property type="evidence" value="ECO:0007669"/>
    <property type="project" value="InterPro"/>
</dbReference>
<evidence type="ECO:0000313" key="9">
    <source>
        <dbReference type="Proteomes" id="UP001295423"/>
    </source>
</evidence>
<feature type="transmembrane region" description="Helical" evidence="6">
    <location>
        <begin position="262"/>
        <end position="284"/>
    </location>
</feature>
<feature type="transmembrane region" description="Helical" evidence="6">
    <location>
        <begin position="320"/>
        <end position="343"/>
    </location>
</feature>
<evidence type="ECO:0000256" key="5">
    <source>
        <dbReference type="SAM" id="MobiDB-lite"/>
    </source>
</evidence>
<feature type="compositionally biased region" description="Low complexity" evidence="5">
    <location>
        <begin position="101"/>
        <end position="144"/>
    </location>
</feature>
<dbReference type="SUPFAM" id="SSF81995">
    <property type="entry name" value="beta-sandwich domain of Sec23/24"/>
    <property type="match status" value="1"/>
</dbReference>
<feature type="transmembrane region" description="Helical" evidence="6">
    <location>
        <begin position="417"/>
        <end position="437"/>
    </location>
</feature>
<evidence type="ECO:0008006" key="10">
    <source>
        <dbReference type="Google" id="ProtNLM"/>
    </source>
</evidence>
<accession>A0AAD2CDW3</accession>
<evidence type="ECO:0000313" key="8">
    <source>
        <dbReference type="EMBL" id="CAJ1931371.1"/>
    </source>
</evidence>
<keyword evidence="2 6" id="KW-0812">Transmembrane</keyword>
<evidence type="ECO:0000256" key="3">
    <source>
        <dbReference type="ARBA" id="ARBA00022989"/>
    </source>
</evidence>